<dbReference type="EMBL" id="BAABLD010000008">
    <property type="protein sequence ID" value="GAA5163631.1"/>
    <property type="molecule type" value="Genomic_DNA"/>
</dbReference>
<proteinExistence type="predicted"/>
<feature type="region of interest" description="Disordered" evidence="1">
    <location>
        <begin position="28"/>
        <end position="64"/>
    </location>
</feature>
<evidence type="ECO:0000313" key="4">
    <source>
        <dbReference type="Proteomes" id="UP001500547"/>
    </source>
</evidence>
<accession>A0ABP9QKU0</accession>
<feature type="signal peptide" evidence="2">
    <location>
        <begin position="1"/>
        <end position="21"/>
    </location>
</feature>
<sequence length="175" mass="18911">MMRKYGIWLALFACIAAVVWAGTLEDNGSADGSSTVRSNALRQGSMSRTQEPARSQGSSSAAATVPLSRIESALAPREAISKLRHDPFSAVSFAPPPPPPLPPPAPSAPPLRFKYQGQLREGNTPVVFLDNNGQMLIVREGDTVAGQYKVLRITDNAMQFEYLPLAQQQTLTFGR</sequence>
<dbReference type="RefSeq" id="WP_345532385.1">
    <property type="nucleotide sequence ID" value="NZ_BAABLD010000008.1"/>
</dbReference>
<reference evidence="4" key="1">
    <citation type="journal article" date="2019" name="Int. J. Syst. Evol. Microbiol.">
        <title>The Global Catalogue of Microorganisms (GCM) 10K type strain sequencing project: providing services to taxonomists for standard genome sequencing and annotation.</title>
        <authorList>
            <consortium name="The Broad Institute Genomics Platform"/>
            <consortium name="The Broad Institute Genome Sequencing Center for Infectious Disease"/>
            <person name="Wu L."/>
            <person name="Ma J."/>
        </authorList>
    </citation>
    <scope>NUCLEOTIDE SEQUENCE [LARGE SCALE GENOMIC DNA]</scope>
    <source>
        <strain evidence="4">JCM 18715</strain>
    </source>
</reference>
<comment type="caution">
    <text evidence="3">The sequence shown here is derived from an EMBL/GenBank/DDBJ whole genome shotgun (WGS) entry which is preliminary data.</text>
</comment>
<name>A0ABP9QKU0_9RHOO</name>
<dbReference type="Proteomes" id="UP001500547">
    <property type="component" value="Unassembled WGS sequence"/>
</dbReference>
<evidence type="ECO:0000256" key="2">
    <source>
        <dbReference type="SAM" id="SignalP"/>
    </source>
</evidence>
<keyword evidence="4" id="KW-1185">Reference proteome</keyword>
<evidence type="ECO:0000313" key="3">
    <source>
        <dbReference type="EMBL" id="GAA5163631.1"/>
    </source>
</evidence>
<evidence type="ECO:0000256" key="1">
    <source>
        <dbReference type="SAM" id="MobiDB-lite"/>
    </source>
</evidence>
<feature type="chain" id="PRO_5046578617" evidence="2">
    <location>
        <begin position="22"/>
        <end position="175"/>
    </location>
</feature>
<organism evidence="3 4">
    <name type="scientific">Viridibacterium curvum</name>
    <dbReference type="NCBI Taxonomy" id="1101404"/>
    <lineage>
        <taxon>Bacteria</taxon>
        <taxon>Pseudomonadati</taxon>
        <taxon>Pseudomonadota</taxon>
        <taxon>Betaproteobacteria</taxon>
        <taxon>Rhodocyclales</taxon>
        <taxon>Rhodocyclaceae</taxon>
        <taxon>Viridibacterium</taxon>
    </lineage>
</organism>
<feature type="region of interest" description="Disordered" evidence="1">
    <location>
        <begin position="88"/>
        <end position="110"/>
    </location>
</feature>
<gene>
    <name evidence="3" type="ORF">GCM10025770_16130</name>
</gene>
<feature type="compositionally biased region" description="Pro residues" evidence="1">
    <location>
        <begin position="94"/>
        <end position="109"/>
    </location>
</feature>
<feature type="compositionally biased region" description="Polar residues" evidence="1">
    <location>
        <begin position="30"/>
        <end position="62"/>
    </location>
</feature>
<keyword evidence="2" id="KW-0732">Signal</keyword>
<protein>
    <submittedName>
        <fullName evidence="3">Uncharacterized protein</fullName>
    </submittedName>
</protein>